<feature type="non-terminal residue" evidence="2">
    <location>
        <position position="1"/>
    </location>
</feature>
<dbReference type="EMBL" id="GDID01001829">
    <property type="protein sequence ID" value="JAP94777.1"/>
    <property type="molecule type" value="Transcribed_RNA"/>
</dbReference>
<gene>
    <name evidence="2" type="ORF">TPC1_12455</name>
</gene>
<proteinExistence type="predicted"/>
<protein>
    <submittedName>
        <fullName evidence="2">Uncharacterized protein</fullName>
    </submittedName>
</protein>
<evidence type="ECO:0000256" key="1">
    <source>
        <dbReference type="SAM" id="Coils"/>
    </source>
</evidence>
<feature type="coiled-coil region" evidence="1">
    <location>
        <begin position="472"/>
        <end position="524"/>
    </location>
</feature>
<evidence type="ECO:0000313" key="2">
    <source>
        <dbReference type="EMBL" id="JAP94777.1"/>
    </source>
</evidence>
<organism evidence="2">
    <name type="scientific">Trepomonas sp. PC1</name>
    <dbReference type="NCBI Taxonomy" id="1076344"/>
    <lineage>
        <taxon>Eukaryota</taxon>
        <taxon>Metamonada</taxon>
        <taxon>Diplomonadida</taxon>
        <taxon>Hexamitidae</taxon>
        <taxon>Hexamitinae</taxon>
        <taxon>Trepomonas</taxon>
    </lineage>
</organism>
<keyword evidence="1" id="KW-0175">Coiled coil</keyword>
<dbReference type="AlphaFoldDB" id="A0A146KE59"/>
<reference evidence="2" key="1">
    <citation type="submission" date="2015-07" db="EMBL/GenBank/DDBJ databases">
        <title>Adaptation to a free-living lifestyle via gene acquisitions in the diplomonad Trepomonas sp. PC1.</title>
        <authorList>
            <person name="Xu F."/>
            <person name="Jerlstrom-Hultqvist J."/>
            <person name="Kolisko M."/>
            <person name="Simpson A.G.B."/>
            <person name="Roger A.J."/>
            <person name="Svard S.G."/>
            <person name="Andersson J.O."/>
        </authorList>
    </citation>
    <scope>NUCLEOTIDE SEQUENCE</scope>
    <source>
        <strain evidence="2">PC1</strain>
    </source>
</reference>
<accession>A0A146KE59</accession>
<name>A0A146KE59_9EUKA</name>
<sequence>EDQQEYDIEELEEFEEFDEEDIKSATVIDLDKFERQLHSMEQQQKLSRAHELSSLVQEECGKRYLIFVLQNNLASIKLCKTLLKQLDDVSDDIKPLIINVCSNHVGKLSESQQKIIFNEAIPFINSAFVQTFFVSFFKQLSQVQQLRYARKLTKQILYSEGSNYKKLVTIFKNQSNDFIYHIVTNFIREFTIYQQQCRQGKSPMLFSAVKKINRTTKKQKTGNVSSEEKCAEKLASEQLFEFISLQTVLVTMLKPDQVIQLQYPLVEMTLYCFSYLVNYPRAFPFILLQIQVLTKNLNCYIPFQQLFIQILVYCALPLSKSSLDVNPQQYKAKLFDAQGQVTFSKHKFVPQQFTKTLQFREALLKLSFQTVYLYFVKQLRIQPVCFPEVSNAFRNQLSELQKSVEGKEVSEFTGYKISYKGFQFGFQKKLVQDIKLLKQNLQKDSELVVEKRKNVNLFDAAKIKFDENFEVVKEAEKLILKLEAEVENEVESEVEGQNAEIEKLEQQFEELEEFEEYEEEQEGDIVKELVL</sequence>